<dbReference type="Gene3D" id="1.50.10.100">
    <property type="entry name" value="Chondroitin AC/alginate lyase"/>
    <property type="match status" value="1"/>
</dbReference>
<evidence type="ECO:0000256" key="2">
    <source>
        <dbReference type="ARBA" id="ARBA00022729"/>
    </source>
</evidence>
<evidence type="ECO:0000313" key="8">
    <source>
        <dbReference type="Proteomes" id="UP001141950"/>
    </source>
</evidence>
<protein>
    <submittedName>
        <fullName evidence="7">Heparinase II/III-family protein</fullName>
    </submittedName>
</protein>
<evidence type="ECO:0000256" key="3">
    <source>
        <dbReference type="ARBA" id="ARBA00022764"/>
    </source>
</evidence>
<evidence type="ECO:0000259" key="5">
    <source>
        <dbReference type="Pfam" id="PF05426"/>
    </source>
</evidence>
<keyword evidence="2" id="KW-0732">Signal</keyword>
<gene>
    <name evidence="7" type="ORF">NQZ67_02280</name>
</gene>
<dbReference type="PANTHER" id="PTHR39210:SF1">
    <property type="entry name" value="HEPARIN-SULFATE LYASE"/>
    <property type="match status" value="1"/>
</dbReference>
<dbReference type="Gene3D" id="2.70.98.70">
    <property type="match status" value="1"/>
</dbReference>
<dbReference type="EMBL" id="JANIPJ010000001">
    <property type="protein sequence ID" value="MCR2802699.1"/>
    <property type="molecule type" value="Genomic_DNA"/>
</dbReference>
<reference evidence="7" key="1">
    <citation type="submission" date="2022-08" db="EMBL/GenBank/DDBJ databases">
        <title>The genomic sequence of strain Paenibacillus sp. SCIV0701.</title>
        <authorList>
            <person name="Zhao H."/>
        </authorList>
    </citation>
    <scope>NUCLEOTIDE SEQUENCE</scope>
    <source>
        <strain evidence="7">SCIV0701</strain>
    </source>
</reference>
<name>A0A9X2S6X2_9BACL</name>
<dbReference type="InterPro" id="IPR008397">
    <property type="entry name" value="Alginate_lyase_dom"/>
</dbReference>
<dbReference type="PANTHER" id="PTHR39210">
    <property type="entry name" value="HEPARIN-SULFATE LYASE"/>
    <property type="match status" value="1"/>
</dbReference>
<feature type="domain" description="Heparinase II/III-like C-terminal" evidence="6">
    <location>
        <begin position="395"/>
        <end position="543"/>
    </location>
</feature>
<dbReference type="Proteomes" id="UP001141950">
    <property type="component" value="Unassembled WGS sequence"/>
</dbReference>
<dbReference type="RefSeq" id="WP_257442346.1">
    <property type="nucleotide sequence ID" value="NZ_JANIPJ010000001.1"/>
</dbReference>
<feature type="domain" description="Alginate lyase" evidence="5">
    <location>
        <begin position="90"/>
        <end position="305"/>
    </location>
</feature>
<comment type="subcellular location">
    <subcellularLocation>
        <location evidence="1">Periplasm</location>
    </subcellularLocation>
</comment>
<dbReference type="Pfam" id="PF05426">
    <property type="entry name" value="Alginate_lyase"/>
    <property type="match status" value="1"/>
</dbReference>
<evidence type="ECO:0000259" key="6">
    <source>
        <dbReference type="Pfam" id="PF07940"/>
    </source>
</evidence>
<dbReference type="InterPro" id="IPR012480">
    <property type="entry name" value="Hepar_II_III_C"/>
</dbReference>
<dbReference type="GO" id="GO:0042597">
    <property type="term" value="C:periplasmic space"/>
    <property type="evidence" value="ECO:0007669"/>
    <property type="project" value="UniProtKB-SubCell"/>
</dbReference>
<dbReference type="GO" id="GO:0016829">
    <property type="term" value="F:lyase activity"/>
    <property type="evidence" value="ECO:0007669"/>
    <property type="project" value="UniProtKB-KW"/>
</dbReference>
<keyword evidence="4" id="KW-0456">Lyase</keyword>
<keyword evidence="3" id="KW-0574">Periplasm</keyword>
<dbReference type="SUPFAM" id="SSF48230">
    <property type="entry name" value="Chondroitin AC/alginate lyase"/>
    <property type="match status" value="1"/>
</dbReference>
<keyword evidence="8" id="KW-1185">Reference proteome</keyword>
<evidence type="ECO:0000256" key="4">
    <source>
        <dbReference type="ARBA" id="ARBA00023239"/>
    </source>
</evidence>
<organism evidence="7 8">
    <name type="scientific">Paenibacillus soyae</name>
    <dbReference type="NCBI Taxonomy" id="2969249"/>
    <lineage>
        <taxon>Bacteria</taxon>
        <taxon>Bacillati</taxon>
        <taxon>Bacillota</taxon>
        <taxon>Bacilli</taxon>
        <taxon>Bacillales</taxon>
        <taxon>Paenibacillaceae</taxon>
        <taxon>Paenibacillus</taxon>
    </lineage>
</organism>
<accession>A0A9X2S6X2</accession>
<dbReference type="Pfam" id="PF07940">
    <property type="entry name" value="Hepar_II_III_C"/>
    <property type="match status" value="1"/>
</dbReference>
<sequence>MMNLQGQTKGQAGHQAALNRLKKELDQAMAREASIPMEPGGWWHQYVCPTHHTELLFDELREDDGRYHCPYGCVLEREPYHGAWLVYRHQLWARRSLKAAAVYAATKELAYGSYGRDIISAYAKQFPLYPVHPDAQPWMLKGRAFHQALTEAIWATTLLQAYLLLQDAGLAFGEAQADITTFIGMLESSMEQYHHILTIERNQPENNYTAWLNAALSCVYAVKQDHAKLDSLLERKGGIRNHLEIAILNDGLEFEGSVYYHVFVLRAYLITVEMLKRFDIDGFEIKAEGSRHIEGMLDVLIRLAEEDGRLPATHDGPYGRMPYTLEIIEVFEKGLAKYQKPEYWKLLNYYYETMGQGNSEALQSSEPWAYRNAGLEALLYRQWTGEEISLENPPAASSALLPDSGFAWLRHAGNPLTAMVDFGPHGGSHGHFDKLNVMLSLNGKPISPDRGTVPYGSVLKKSWYPATACHNTVSVNGQSQQEAEGRCLSFVEEKAYTAMTMSVDGTYPGATLVRHLLVSADYIVDWYQIGLAEPGEIDWWFHFIGEPSVEGWDFTATPAALGQDNGYEYVRSLAQWSKTTSAVANADVMARVKISGLEGGNSLSSAVALSENAAAYLVESPGLADDPSVMMKGVLVRTAGASADVAAVYAAGDKELDVRLQPLDESGASGEKKLTVRIGNEQISYQLTADGIREMSL</sequence>
<evidence type="ECO:0000256" key="1">
    <source>
        <dbReference type="ARBA" id="ARBA00004418"/>
    </source>
</evidence>
<dbReference type="AlphaFoldDB" id="A0A9X2S6X2"/>
<evidence type="ECO:0000313" key="7">
    <source>
        <dbReference type="EMBL" id="MCR2802699.1"/>
    </source>
</evidence>
<proteinExistence type="predicted"/>
<dbReference type="InterPro" id="IPR008929">
    <property type="entry name" value="Chondroitin_lyas"/>
</dbReference>
<comment type="caution">
    <text evidence="7">The sequence shown here is derived from an EMBL/GenBank/DDBJ whole genome shotgun (WGS) entry which is preliminary data.</text>
</comment>